<organism evidence="2 3">
    <name type="scientific">Lineolata rhizophorae</name>
    <dbReference type="NCBI Taxonomy" id="578093"/>
    <lineage>
        <taxon>Eukaryota</taxon>
        <taxon>Fungi</taxon>
        <taxon>Dikarya</taxon>
        <taxon>Ascomycota</taxon>
        <taxon>Pezizomycotina</taxon>
        <taxon>Dothideomycetes</taxon>
        <taxon>Dothideomycetes incertae sedis</taxon>
        <taxon>Lineolatales</taxon>
        <taxon>Lineolataceae</taxon>
        <taxon>Lineolata</taxon>
    </lineage>
</organism>
<dbReference type="Proteomes" id="UP000799766">
    <property type="component" value="Unassembled WGS sequence"/>
</dbReference>
<dbReference type="EMBL" id="MU001674">
    <property type="protein sequence ID" value="KAF2459925.1"/>
    <property type="molecule type" value="Genomic_DNA"/>
</dbReference>
<feature type="compositionally biased region" description="Pro residues" evidence="1">
    <location>
        <begin position="124"/>
        <end position="140"/>
    </location>
</feature>
<proteinExistence type="predicted"/>
<feature type="region of interest" description="Disordered" evidence="1">
    <location>
        <begin position="19"/>
        <end position="61"/>
    </location>
</feature>
<gene>
    <name evidence="2" type="ORF">BDY21DRAFT_369846</name>
</gene>
<feature type="region of interest" description="Disordered" evidence="1">
    <location>
        <begin position="90"/>
        <end position="149"/>
    </location>
</feature>
<accession>A0A6A6P7H1</accession>
<sequence>METEEQRQLQKEIDHLQKLIESNKNKSSEAAQQGVPRRPASAHPAVANNPHSSSAHSTYNPHRIVSYGHGFGRGRIERYRPPVHRNLSLVLNHPGGAAGPSSGAGDDTTSSLPKGFSTLASVGKPPPVHFRSSPPTPTRTPAPAAARSNHEVTIDGLRFCVVDGGSRLLRVVDNNADPTPATAVVAGVNFIRGNDGNLYKANVKAANS</sequence>
<name>A0A6A6P7H1_9PEZI</name>
<protein>
    <submittedName>
        <fullName evidence="2">Uncharacterized protein</fullName>
    </submittedName>
</protein>
<evidence type="ECO:0000313" key="3">
    <source>
        <dbReference type="Proteomes" id="UP000799766"/>
    </source>
</evidence>
<feature type="compositionally biased region" description="Polar residues" evidence="1">
    <location>
        <begin position="49"/>
        <end position="60"/>
    </location>
</feature>
<dbReference type="AlphaFoldDB" id="A0A6A6P7H1"/>
<reference evidence="2" key="1">
    <citation type="journal article" date="2020" name="Stud. Mycol.">
        <title>101 Dothideomycetes genomes: a test case for predicting lifestyles and emergence of pathogens.</title>
        <authorList>
            <person name="Haridas S."/>
            <person name="Albert R."/>
            <person name="Binder M."/>
            <person name="Bloem J."/>
            <person name="Labutti K."/>
            <person name="Salamov A."/>
            <person name="Andreopoulos B."/>
            <person name="Baker S."/>
            <person name="Barry K."/>
            <person name="Bills G."/>
            <person name="Bluhm B."/>
            <person name="Cannon C."/>
            <person name="Castanera R."/>
            <person name="Culley D."/>
            <person name="Daum C."/>
            <person name="Ezra D."/>
            <person name="Gonzalez J."/>
            <person name="Henrissat B."/>
            <person name="Kuo A."/>
            <person name="Liang C."/>
            <person name="Lipzen A."/>
            <person name="Lutzoni F."/>
            <person name="Magnuson J."/>
            <person name="Mondo S."/>
            <person name="Nolan M."/>
            <person name="Ohm R."/>
            <person name="Pangilinan J."/>
            <person name="Park H.-J."/>
            <person name="Ramirez L."/>
            <person name="Alfaro M."/>
            <person name="Sun H."/>
            <person name="Tritt A."/>
            <person name="Yoshinaga Y."/>
            <person name="Zwiers L.-H."/>
            <person name="Turgeon B."/>
            <person name="Goodwin S."/>
            <person name="Spatafora J."/>
            <person name="Crous P."/>
            <person name="Grigoriev I."/>
        </authorList>
    </citation>
    <scope>NUCLEOTIDE SEQUENCE</scope>
    <source>
        <strain evidence="2">ATCC 16933</strain>
    </source>
</reference>
<evidence type="ECO:0000256" key="1">
    <source>
        <dbReference type="SAM" id="MobiDB-lite"/>
    </source>
</evidence>
<dbReference type="OrthoDB" id="410307at2759"/>
<evidence type="ECO:0000313" key="2">
    <source>
        <dbReference type="EMBL" id="KAF2459925.1"/>
    </source>
</evidence>
<keyword evidence="3" id="KW-1185">Reference proteome</keyword>